<dbReference type="GO" id="GO:0140359">
    <property type="term" value="F:ABC-type transporter activity"/>
    <property type="evidence" value="ECO:0007669"/>
    <property type="project" value="InterPro"/>
</dbReference>
<evidence type="ECO:0000256" key="4">
    <source>
        <dbReference type="ARBA" id="ARBA00022505"/>
    </source>
</evidence>
<dbReference type="PROSITE" id="PS00211">
    <property type="entry name" value="ABC_TRANSPORTER_1"/>
    <property type="match status" value="1"/>
</dbReference>
<evidence type="ECO:0000256" key="8">
    <source>
        <dbReference type="ARBA" id="ARBA00022967"/>
    </source>
</evidence>
<reference evidence="13 14" key="1">
    <citation type="submission" date="2019-05" db="EMBL/GenBank/DDBJ databases">
        <authorList>
            <person name="Farhan Ul Haque M."/>
        </authorList>
    </citation>
    <scope>NUCLEOTIDE SEQUENCE [LARGE SCALE GENOMIC DNA]</scope>
    <source>
        <strain evidence="13">2</strain>
    </source>
</reference>
<evidence type="ECO:0000259" key="12">
    <source>
        <dbReference type="PROSITE" id="PS51866"/>
    </source>
</evidence>
<dbReference type="RefSeq" id="WP_174512218.1">
    <property type="nucleotide sequence ID" value="NZ_CABFMQ020000076.1"/>
</dbReference>
<dbReference type="InterPro" id="IPR017871">
    <property type="entry name" value="ABC_transporter-like_CS"/>
</dbReference>
<dbReference type="EMBL" id="CABFMQ020000076">
    <property type="protein sequence ID" value="VTZ50069.1"/>
    <property type="molecule type" value="Genomic_DNA"/>
</dbReference>
<dbReference type="SMART" id="SM00382">
    <property type="entry name" value="AAA"/>
    <property type="match status" value="1"/>
</dbReference>
<evidence type="ECO:0000256" key="10">
    <source>
        <dbReference type="PROSITE-ProRule" id="PRU01213"/>
    </source>
</evidence>
<feature type="domain" description="ABC transporter" evidence="11">
    <location>
        <begin position="2"/>
        <end position="232"/>
    </location>
</feature>
<dbReference type="GO" id="GO:0016020">
    <property type="term" value="C:membrane"/>
    <property type="evidence" value="ECO:0007669"/>
    <property type="project" value="InterPro"/>
</dbReference>
<dbReference type="SUPFAM" id="SSF52540">
    <property type="entry name" value="P-loop containing nucleoside triphosphate hydrolases"/>
    <property type="match status" value="1"/>
</dbReference>
<dbReference type="AlphaFoldDB" id="A0A8B6M6L9"/>
<evidence type="ECO:0000256" key="6">
    <source>
        <dbReference type="ARBA" id="ARBA00022741"/>
    </source>
</evidence>
<dbReference type="InterPro" id="IPR005116">
    <property type="entry name" value="Transp-assoc_OB_typ1"/>
</dbReference>
<dbReference type="Gene3D" id="2.40.50.100">
    <property type="match status" value="1"/>
</dbReference>
<protein>
    <submittedName>
        <fullName evidence="13">Molybdate transporter subunit ATP-binding component of ABC superfamily</fullName>
    </submittedName>
</protein>
<organism evidence="13 14">
    <name type="scientific">Methylocella tundrae</name>
    <dbReference type="NCBI Taxonomy" id="227605"/>
    <lineage>
        <taxon>Bacteria</taxon>
        <taxon>Pseudomonadati</taxon>
        <taxon>Pseudomonadota</taxon>
        <taxon>Alphaproteobacteria</taxon>
        <taxon>Hyphomicrobiales</taxon>
        <taxon>Beijerinckiaceae</taxon>
        <taxon>Methylocella</taxon>
    </lineage>
</organism>
<keyword evidence="9" id="KW-0472">Membrane</keyword>
<dbReference type="PANTHER" id="PTHR43514:SF4">
    <property type="entry name" value="ABC TRANSPORTER I FAMILY MEMBER 10"/>
    <property type="match status" value="1"/>
</dbReference>
<dbReference type="GO" id="GO:0015098">
    <property type="term" value="F:molybdate ion transmembrane transporter activity"/>
    <property type="evidence" value="ECO:0007669"/>
    <property type="project" value="InterPro"/>
</dbReference>
<dbReference type="SUPFAM" id="SSF50331">
    <property type="entry name" value="MOP-like"/>
    <property type="match status" value="1"/>
</dbReference>
<dbReference type="PROSITE" id="PS50893">
    <property type="entry name" value="ABC_TRANSPORTER_2"/>
    <property type="match status" value="1"/>
</dbReference>
<evidence type="ECO:0000256" key="9">
    <source>
        <dbReference type="ARBA" id="ARBA00023136"/>
    </source>
</evidence>
<dbReference type="InterPro" id="IPR050334">
    <property type="entry name" value="Molybdenum_import_ModC"/>
</dbReference>
<keyword evidence="2" id="KW-0813">Transport</keyword>
<dbReference type="Pfam" id="PF00005">
    <property type="entry name" value="ABC_tran"/>
    <property type="match status" value="1"/>
</dbReference>
<name>A0A8B6M6L9_METTU</name>
<evidence type="ECO:0000256" key="2">
    <source>
        <dbReference type="ARBA" id="ARBA00022448"/>
    </source>
</evidence>
<dbReference type="Gene3D" id="3.40.50.300">
    <property type="entry name" value="P-loop containing nucleotide triphosphate hydrolases"/>
    <property type="match status" value="1"/>
</dbReference>
<dbReference type="InterPro" id="IPR003439">
    <property type="entry name" value="ABC_transporter-like_ATP-bd"/>
</dbReference>
<evidence type="ECO:0000256" key="7">
    <source>
        <dbReference type="ARBA" id="ARBA00022840"/>
    </source>
</evidence>
<feature type="domain" description="Mop" evidence="12">
    <location>
        <begin position="292"/>
        <end position="358"/>
    </location>
</feature>
<keyword evidence="8" id="KW-1278">Translocase</keyword>
<gene>
    <name evidence="13" type="primary">modC</name>
    <name evidence="13" type="ORF">MPC4_20279</name>
</gene>
<dbReference type="InterPro" id="IPR004606">
    <property type="entry name" value="Mop_domain"/>
</dbReference>
<evidence type="ECO:0000256" key="5">
    <source>
        <dbReference type="ARBA" id="ARBA00022519"/>
    </source>
</evidence>
<comment type="caution">
    <text evidence="13">The sequence shown here is derived from an EMBL/GenBank/DDBJ whole genome shotgun (WGS) entry which is preliminary data.</text>
</comment>
<keyword evidence="7 13" id="KW-0067">ATP-binding</keyword>
<dbReference type="PANTHER" id="PTHR43514">
    <property type="entry name" value="ABC TRANSPORTER I FAMILY MEMBER 10"/>
    <property type="match status" value="1"/>
</dbReference>
<dbReference type="InterPro" id="IPR027417">
    <property type="entry name" value="P-loop_NTPase"/>
</dbReference>
<sequence length="365" mass="39397">MIEVRVGLDLATFKLDVAFADGRGITALFGQSGSGKSLTLSLIAGLRRPDRGFIKLDGELLVDVEKRIFVRPHRRRIGLVFQDSNLFPHLSVQQNLLFGRWFAPRGARQIEFDAVVETLGIRPLLSRRPARLSGGERQRVAIGRALLSCPRLLLFDEPLAALDTARKLEILPLIERIRDDFKIPIVYVSHAVEEVVRLASLVVVLENGKVKAIGDANEVFGAAAAGSLEDRFDRSSVLTVTVGGSNAAYELTQLKHPAGTIWLAGPAGPPGRSVRIVVKATDVVLAKESPHDVSIRNVLSGAVESIETQGPFAMVEVALDGGGRLAAVATRLAVDELHLDRGAKVFALIKSTALDERAVGEAPRP</sequence>
<evidence type="ECO:0000256" key="3">
    <source>
        <dbReference type="ARBA" id="ARBA00022475"/>
    </source>
</evidence>
<evidence type="ECO:0000313" key="13">
    <source>
        <dbReference type="EMBL" id="VTZ50069.1"/>
    </source>
</evidence>
<keyword evidence="6" id="KW-0547">Nucleotide-binding</keyword>
<proteinExistence type="inferred from homology"/>
<keyword evidence="14" id="KW-1185">Reference proteome</keyword>
<dbReference type="InterPro" id="IPR008995">
    <property type="entry name" value="Mo/tungstate-bd_C_term_dom"/>
</dbReference>
<evidence type="ECO:0000256" key="1">
    <source>
        <dbReference type="ARBA" id="ARBA00005417"/>
    </source>
</evidence>
<evidence type="ECO:0000259" key="11">
    <source>
        <dbReference type="PROSITE" id="PS50893"/>
    </source>
</evidence>
<dbReference type="NCBIfam" id="TIGR02142">
    <property type="entry name" value="modC_ABC"/>
    <property type="match status" value="1"/>
</dbReference>
<comment type="similarity">
    <text evidence="1">Belongs to the ABC transporter superfamily.</text>
</comment>
<dbReference type="InterPro" id="IPR011868">
    <property type="entry name" value="ModC_ABC_ATP-bd"/>
</dbReference>
<dbReference type="GO" id="GO:0005524">
    <property type="term" value="F:ATP binding"/>
    <property type="evidence" value="ECO:0007669"/>
    <property type="project" value="UniProtKB-KW"/>
</dbReference>
<dbReference type="Proteomes" id="UP000485880">
    <property type="component" value="Unassembled WGS sequence"/>
</dbReference>
<keyword evidence="4 10" id="KW-0500">Molybdenum</keyword>
<dbReference type="GO" id="GO:0016887">
    <property type="term" value="F:ATP hydrolysis activity"/>
    <property type="evidence" value="ECO:0007669"/>
    <property type="project" value="InterPro"/>
</dbReference>
<dbReference type="PROSITE" id="PS51866">
    <property type="entry name" value="MOP"/>
    <property type="match status" value="1"/>
</dbReference>
<accession>A0A8B6M6L9</accession>
<keyword evidence="5" id="KW-0997">Cell inner membrane</keyword>
<dbReference type="Pfam" id="PF03459">
    <property type="entry name" value="TOBE"/>
    <property type="match status" value="1"/>
</dbReference>
<keyword evidence="3" id="KW-1003">Cell membrane</keyword>
<dbReference type="InterPro" id="IPR003593">
    <property type="entry name" value="AAA+_ATPase"/>
</dbReference>
<evidence type="ECO:0000313" key="14">
    <source>
        <dbReference type="Proteomes" id="UP000485880"/>
    </source>
</evidence>